<evidence type="ECO:0008006" key="5">
    <source>
        <dbReference type="Google" id="ProtNLM"/>
    </source>
</evidence>
<evidence type="ECO:0000256" key="2">
    <source>
        <dbReference type="SAM" id="MobiDB-lite"/>
    </source>
</evidence>
<dbReference type="PANTHER" id="PTHR31139">
    <property type="entry name" value="ECTOPIC P GRANULES PROTEIN 5 HOMOLOG"/>
    <property type="match status" value="1"/>
</dbReference>
<comment type="similarity">
    <text evidence="1">Belongs to the LIX1 family.</text>
</comment>
<sequence>MESNVLPDSIRPPRLQPGIGFGSGPTGTLRSSLRPGVTVPIAPLLSSPASLAASSGPPPPPPPLQLHSLYGGMMGAGPGLGLGLGPGTGTIPGASGHGNPGNPAVLKEAVEAVVRSFAKHTQGYGRVNVVEALQEFWQMKLTRGADLRNGALVVYEMVPSNSPPYVCYVSLPGGSCFGSFQFCPTKAEARRSAAKIALMNSVFNEHPSRRITDDFIEKSVSEALASFNGNREEADNPNTGIGAFRFMLESNKGKSMLEFQELMTVFQLLHWNGSLKAMRERQCSRQEVLAHYSHRALDDDMRTQMAADWVNREQSVAGTIAQELASTERELEDARLAGRELRFYKEKKDILMLAVGQLSETHASLCLTITV</sequence>
<evidence type="ECO:0000256" key="1">
    <source>
        <dbReference type="ARBA" id="ARBA00007468"/>
    </source>
</evidence>
<protein>
    <recommendedName>
        <fullName evidence="5">Limb and CNS expressed 1 like</fullName>
    </recommendedName>
</protein>
<gene>
    <name evidence="3" type="primary">lix1l</name>
</gene>
<keyword evidence="4" id="KW-1185">Reference proteome</keyword>
<dbReference type="AlphaFoldDB" id="A0A672HNS2"/>
<dbReference type="GO" id="GO:0097352">
    <property type="term" value="P:autophagosome maturation"/>
    <property type="evidence" value="ECO:0007669"/>
    <property type="project" value="TreeGrafter"/>
</dbReference>
<dbReference type="Pfam" id="PF14954">
    <property type="entry name" value="LIX1"/>
    <property type="match status" value="1"/>
</dbReference>
<dbReference type="InterPro" id="IPR029270">
    <property type="entry name" value="LIX1"/>
</dbReference>
<dbReference type="PANTHER" id="PTHR31139:SF3">
    <property type="entry name" value="LIX1-LIKE PROTEIN"/>
    <property type="match status" value="1"/>
</dbReference>
<reference evidence="3" key="2">
    <citation type="submission" date="2025-08" db="UniProtKB">
        <authorList>
            <consortium name="Ensembl"/>
        </authorList>
    </citation>
    <scope>IDENTIFICATION</scope>
</reference>
<dbReference type="Ensembl" id="ENSSFAT00005031806.1">
    <property type="protein sequence ID" value="ENSSFAP00005030697.1"/>
    <property type="gene ID" value="ENSSFAG00005015588.1"/>
</dbReference>
<dbReference type="OMA" id="MDWVSRE"/>
<reference evidence="3" key="1">
    <citation type="submission" date="2019-06" db="EMBL/GenBank/DDBJ databases">
        <authorList>
            <consortium name="Wellcome Sanger Institute Data Sharing"/>
        </authorList>
    </citation>
    <scope>NUCLEOTIDE SEQUENCE [LARGE SCALE GENOMIC DNA]</scope>
</reference>
<evidence type="ECO:0000313" key="4">
    <source>
        <dbReference type="Proteomes" id="UP000472267"/>
    </source>
</evidence>
<dbReference type="GO" id="GO:0005737">
    <property type="term" value="C:cytoplasm"/>
    <property type="evidence" value="ECO:0007669"/>
    <property type="project" value="TreeGrafter"/>
</dbReference>
<feature type="region of interest" description="Disordered" evidence="2">
    <location>
        <begin position="1"/>
        <end position="34"/>
    </location>
</feature>
<accession>A0A672HNS2</accession>
<proteinExistence type="inferred from homology"/>
<dbReference type="InParanoid" id="A0A672HNS2"/>
<name>A0A672HNS2_SALFA</name>
<reference evidence="3" key="3">
    <citation type="submission" date="2025-09" db="UniProtKB">
        <authorList>
            <consortium name="Ensembl"/>
        </authorList>
    </citation>
    <scope>IDENTIFICATION</scope>
</reference>
<feature type="region of interest" description="Disordered" evidence="2">
    <location>
        <begin position="49"/>
        <end position="70"/>
    </location>
</feature>
<evidence type="ECO:0000313" key="3">
    <source>
        <dbReference type="Ensembl" id="ENSSFAP00005030697.1"/>
    </source>
</evidence>
<dbReference type="Proteomes" id="UP000472267">
    <property type="component" value="Chromosome 22"/>
</dbReference>
<dbReference type="SUPFAM" id="SSF54768">
    <property type="entry name" value="dsRNA-binding domain-like"/>
    <property type="match status" value="1"/>
</dbReference>
<dbReference type="InterPro" id="IPR051436">
    <property type="entry name" value="Autophagy-related_EPG5"/>
</dbReference>
<organism evidence="3 4">
    <name type="scientific">Salarias fasciatus</name>
    <name type="common">Jewelled blenny</name>
    <name type="synonym">Blennius fasciatus</name>
    <dbReference type="NCBI Taxonomy" id="181472"/>
    <lineage>
        <taxon>Eukaryota</taxon>
        <taxon>Metazoa</taxon>
        <taxon>Chordata</taxon>
        <taxon>Craniata</taxon>
        <taxon>Vertebrata</taxon>
        <taxon>Euteleostomi</taxon>
        <taxon>Actinopterygii</taxon>
        <taxon>Neopterygii</taxon>
        <taxon>Teleostei</taxon>
        <taxon>Neoteleostei</taxon>
        <taxon>Acanthomorphata</taxon>
        <taxon>Ovalentaria</taxon>
        <taxon>Blenniimorphae</taxon>
        <taxon>Blenniiformes</taxon>
        <taxon>Blennioidei</taxon>
        <taxon>Blenniidae</taxon>
        <taxon>Salariinae</taxon>
        <taxon>Salarias</taxon>
    </lineage>
</organism>